<proteinExistence type="predicted"/>
<dbReference type="RefSeq" id="XP_025430677.1">
    <property type="nucleotide sequence ID" value="XM_025577414.1"/>
</dbReference>
<feature type="region of interest" description="Disordered" evidence="1">
    <location>
        <begin position="197"/>
        <end position="221"/>
    </location>
</feature>
<keyword evidence="4" id="KW-1185">Reference proteome</keyword>
<evidence type="ECO:0000313" key="3">
    <source>
        <dbReference type="EMBL" id="PYH44695.1"/>
    </source>
</evidence>
<organism evidence="3 4">
    <name type="scientific">Aspergillus saccharolyticus JOP 1030-1</name>
    <dbReference type="NCBI Taxonomy" id="1450539"/>
    <lineage>
        <taxon>Eukaryota</taxon>
        <taxon>Fungi</taxon>
        <taxon>Dikarya</taxon>
        <taxon>Ascomycota</taxon>
        <taxon>Pezizomycotina</taxon>
        <taxon>Eurotiomycetes</taxon>
        <taxon>Eurotiomycetidae</taxon>
        <taxon>Eurotiales</taxon>
        <taxon>Aspergillaceae</taxon>
        <taxon>Aspergillus</taxon>
        <taxon>Aspergillus subgen. Circumdati</taxon>
    </lineage>
</organism>
<dbReference type="OrthoDB" id="4497263at2759"/>
<dbReference type="STRING" id="1450539.A0A318ZB72"/>
<dbReference type="Proteomes" id="UP000248349">
    <property type="component" value="Unassembled WGS sequence"/>
</dbReference>
<sequence length="369" mass="39494">MSLTYPPETNSGTVTSYLPLTTAWPSSSGCASYFRLDRPTLVAWDPGYGLDVNHNIACEAPEVTTWWEQGLLGNGGTLPTRVSLGPFTCPEGFATMKSSIKDAYSTLAMCCPSQYYVADDNTALIDGSCESDVSSGMTLTYASTPSGEATKWKIVTTTLTGSWYVGVISVIGWNIQDAVPTATATAAATTTTSAFSSTSPATFAASDSPASSSPTPTFLSETRTLPTGVKVGIGVGARLGLIGAIALLAAWYILRRRKKQQSISASVLPPGQNQTSGEWRTQWPTELDREDLAVRKYRYPAELDGTRHVSVKRDSRDDMEDVDVDVDVYVDGDGDVVGGERIGAAGTTRNDFLARDIFPTPTFLELQRS</sequence>
<evidence type="ECO:0000313" key="4">
    <source>
        <dbReference type="Proteomes" id="UP000248349"/>
    </source>
</evidence>
<evidence type="ECO:0000256" key="2">
    <source>
        <dbReference type="SAM" id="Phobius"/>
    </source>
</evidence>
<feature type="transmembrane region" description="Helical" evidence="2">
    <location>
        <begin position="231"/>
        <end position="254"/>
    </location>
</feature>
<dbReference type="GeneID" id="37078643"/>
<keyword evidence="2" id="KW-0472">Membrane</keyword>
<evidence type="ECO:0000256" key="1">
    <source>
        <dbReference type="SAM" id="MobiDB-lite"/>
    </source>
</evidence>
<dbReference type="AlphaFoldDB" id="A0A318ZB72"/>
<keyword evidence="2" id="KW-1133">Transmembrane helix</keyword>
<protein>
    <submittedName>
        <fullName evidence="3">Uncharacterized protein</fullName>
    </submittedName>
</protein>
<name>A0A318ZB72_9EURO</name>
<accession>A0A318ZB72</accession>
<dbReference type="EMBL" id="KZ821235">
    <property type="protein sequence ID" value="PYH44695.1"/>
    <property type="molecule type" value="Genomic_DNA"/>
</dbReference>
<gene>
    <name evidence="3" type="ORF">BP01DRAFT_383262</name>
</gene>
<keyword evidence="2" id="KW-0812">Transmembrane</keyword>
<feature type="compositionally biased region" description="Low complexity" evidence="1">
    <location>
        <begin position="197"/>
        <end position="218"/>
    </location>
</feature>
<reference evidence="3 4" key="1">
    <citation type="submission" date="2016-12" db="EMBL/GenBank/DDBJ databases">
        <title>The genomes of Aspergillus section Nigri reveals drivers in fungal speciation.</title>
        <authorList>
            <consortium name="DOE Joint Genome Institute"/>
            <person name="Vesth T.C."/>
            <person name="Nybo J."/>
            <person name="Theobald S."/>
            <person name="Brandl J."/>
            <person name="Frisvad J.C."/>
            <person name="Nielsen K.F."/>
            <person name="Lyhne E.K."/>
            <person name="Kogle M.E."/>
            <person name="Kuo A."/>
            <person name="Riley R."/>
            <person name="Clum A."/>
            <person name="Nolan M."/>
            <person name="Lipzen A."/>
            <person name="Salamov A."/>
            <person name="Henrissat B."/>
            <person name="Wiebenga A."/>
            <person name="De Vries R.P."/>
            <person name="Grigoriev I.V."/>
            <person name="Mortensen U.H."/>
            <person name="Andersen M.R."/>
            <person name="Baker S.E."/>
        </authorList>
    </citation>
    <scope>NUCLEOTIDE SEQUENCE [LARGE SCALE GENOMIC DNA]</scope>
    <source>
        <strain evidence="3 4">JOP 1030-1</strain>
    </source>
</reference>